<dbReference type="AlphaFoldDB" id="A0A1X0RPV4"/>
<reference evidence="1 2" key="1">
    <citation type="journal article" date="2016" name="Proc. Natl. Acad. Sci. U.S.A.">
        <title>Lipid metabolic changes in an early divergent fungus govern the establishment of a mutualistic symbiosis with endobacteria.</title>
        <authorList>
            <person name="Lastovetsky O.A."/>
            <person name="Gaspar M.L."/>
            <person name="Mondo S.J."/>
            <person name="LaButti K.M."/>
            <person name="Sandor L."/>
            <person name="Grigoriev I.V."/>
            <person name="Henry S.A."/>
            <person name="Pawlowska T.E."/>
        </authorList>
    </citation>
    <scope>NUCLEOTIDE SEQUENCE [LARGE SCALE GENOMIC DNA]</scope>
    <source>
        <strain evidence="1 2">ATCC 11559</strain>
    </source>
</reference>
<dbReference type="Proteomes" id="UP000242381">
    <property type="component" value="Unassembled WGS sequence"/>
</dbReference>
<accession>A0A1X0RPV4</accession>
<gene>
    <name evidence="1" type="ORF">BCV71DRAFT_162405</name>
</gene>
<organism evidence="1 2">
    <name type="scientific">Rhizopus microsporus</name>
    <dbReference type="NCBI Taxonomy" id="58291"/>
    <lineage>
        <taxon>Eukaryota</taxon>
        <taxon>Fungi</taxon>
        <taxon>Fungi incertae sedis</taxon>
        <taxon>Mucoromycota</taxon>
        <taxon>Mucoromycotina</taxon>
        <taxon>Mucoromycetes</taxon>
        <taxon>Mucorales</taxon>
        <taxon>Mucorineae</taxon>
        <taxon>Rhizopodaceae</taxon>
        <taxon>Rhizopus</taxon>
    </lineage>
</organism>
<proteinExistence type="predicted"/>
<evidence type="ECO:0000313" key="2">
    <source>
        <dbReference type="Proteomes" id="UP000242381"/>
    </source>
</evidence>
<evidence type="ECO:0000313" key="1">
    <source>
        <dbReference type="EMBL" id="ORE13961.1"/>
    </source>
</evidence>
<feature type="non-terminal residue" evidence="1">
    <location>
        <position position="103"/>
    </location>
</feature>
<protein>
    <submittedName>
        <fullName evidence="1">Uncharacterized protein</fullName>
    </submittedName>
</protein>
<feature type="non-terminal residue" evidence="1">
    <location>
        <position position="1"/>
    </location>
</feature>
<dbReference type="EMBL" id="KV921499">
    <property type="protein sequence ID" value="ORE13961.1"/>
    <property type="molecule type" value="Genomic_DNA"/>
</dbReference>
<name>A0A1X0RPV4_RHIZD</name>
<sequence length="103" mass="12168">DWIKHSVYTLLREYEDGSFELDHNEQWYNVHIWGVDRWFGNVQGVKVVRGETCSVASSDRKNNKRNINDVEEGLRRQMERRCDLLIIQSGSTNEINMEYCASE</sequence>